<keyword evidence="2" id="KW-0813">Transport</keyword>
<dbReference type="AlphaFoldDB" id="A0AAD3D600"/>
<evidence type="ECO:0000256" key="3">
    <source>
        <dbReference type="ARBA" id="ARBA00022927"/>
    </source>
</evidence>
<sequence>MGTKASKPAQADPSVIKPNSNGNSDPTLHTQASIESIEEIAEKPKNIPKLVKAIQGDNDVVNMVHTKTLRKLLCDKKGNNVHKVMQVGGFERLIELASQSHIPVRKEAILALAAATSNGTPKEVKELVEKGCILPMSQILSAPDDTAVKGGIRGLQNILRVASDHGTAEELDAIKKQVITSDGLSMMRQLRHLSTDDGLSEICSKFIDTYFE</sequence>
<dbReference type="EMBL" id="BLLK01000055">
    <property type="protein sequence ID" value="GFH56684.1"/>
    <property type="molecule type" value="Genomic_DNA"/>
</dbReference>
<organism evidence="5 6">
    <name type="scientific">Chaetoceros tenuissimus</name>
    <dbReference type="NCBI Taxonomy" id="426638"/>
    <lineage>
        <taxon>Eukaryota</taxon>
        <taxon>Sar</taxon>
        <taxon>Stramenopiles</taxon>
        <taxon>Ochrophyta</taxon>
        <taxon>Bacillariophyta</taxon>
        <taxon>Coscinodiscophyceae</taxon>
        <taxon>Chaetocerotophycidae</taxon>
        <taxon>Chaetocerotales</taxon>
        <taxon>Chaetocerotaceae</taxon>
        <taxon>Chaetoceros</taxon>
    </lineage>
</organism>
<accession>A0AAD3D600</accession>
<keyword evidence="3" id="KW-0653">Protein transport</keyword>
<comment type="caution">
    <text evidence="5">The sequence shown here is derived from an EMBL/GenBank/DDBJ whole genome shotgun (WGS) entry which is preliminary data.</text>
</comment>
<protein>
    <recommendedName>
        <fullName evidence="7">Armadillo repeat-containing protein 8</fullName>
    </recommendedName>
</protein>
<proteinExistence type="inferred from homology"/>
<feature type="region of interest" description="Disordered" evidence="4">
    <location>
        <begin position="1"/>
        <end position="28"/>
    </location>
</feature>
<dbReference type="PANTHER" id="PTHR23316">
    <property type="entry name" value="IMPORTIN ALPHA"/>
    <property type="match status" value="1"/>
</dbReference>
<gene>
    <name evidence="5" type="ORF">CTEN210_13160</name>
</gene>
<comment type="similarity">
    <text evidence="1">Belongs to the importin alpha family.</text>
</comment>
<evidence type="ECO:0000313" key="5">
    <source>
        <dbReference type="EMBL" id="GFH56684.1"/>
    </source>
</evidence>
<dbReference type="Gene3D" id="1.25.10.10">
    <property type="entry name" value="Leucine-rich Repeat Variant"/>
    <property type="match status" value="1"/>
</dbReference>
<evidence type="ECO:0008006" key="7">
    <source>
        <dbReference type="Google" id="ProtNLM"/>
    </source>
</evidence>
<reference evidence="5 6" key="1">
    <citation type="journal article" date="2021" name="Sci. Rep.">
        <title>The genome of the diatom Chaetoceros tenuissimus carries an ancient integrated fragment of an extant virus.</title>
        <authorList>
            <person name="Hongo Y."/>
            <person name="Kimura K."/>
            <person name="Takaki Y."/>
            <person name="Yoshida Y."/>
            <person name="Baba S."/>
            <person name="Kobayashi G."/>
            <person name="Nagasaki K."/>
            <person name="Hano T."/>
            <person name="Tomaru Y."/>
        </authorList>
    </citation>
    <scope>NUCLEOTIDE SEQUENCE [LARGE SCALE GENOMIC DNA]</scope>
    <source>
        <strain evidence="5 6">NIES-3715</strain>
    </source>
</reference>
<name>A0AAD3D600_9STRA</name>
<dbReference type="InterPro" id="IPR011989">
    <property type="entry name" value="ARM-like"/>
</dbReference>
<dbReference type="InterPro" id="IPR016024">
    <property type="entry name" value="ARM-type_fold"/>
</dbReference>
<evidence type="ECO:0000313" key="6">
    <source>
        <dbReference type="Proteomes" id="UP001054902"/>
    </source>
</evidence>
<evidence type="ECO:0000256" key="2">
    <source>
        <dbReference type="ARBA" id="ARBA00022448"/>
    </source>
</evidence>
<dbReference type="SUPFAM" id="SSF48371">
    <property type="entry name" value="ARM repeat"/>
    <property type="match status" value="1"/>
</dbReference>
<evidence type="ECO:0000256" key="4">
    <source>
        <dbReference type="SAM" id="MobiDB-lite"/>
    </source>
</evidence>
<evidence type="ECO:0000256" key="1">
    <source>
        <dbReference type="ARBA" id="ARBA00010394"/>
    </source>
</evidence>
<feature type="compositionally biased region" description="Polar residues" evidence="4">
    <location>
        <begin position="17"/>
        <end position="28"/>
    </location>
</feature>
<dbReference type="Proteomes" id="UP001054902">
    <property type="component" value="Unassembled WGS sequence"/>
</dbReference>
<dbReference type="GO" id="GO:0015031">
    <property type="term" value="P:protein transport"/>
    <property type="evidence" value="ECO:0007669"/>
    <property type="project" value="UniProtKB-KW"/>
</dbReference>
<keyword evidence="6" id="KW-1185">Reference proteome</keyword>